<keyword evidence="6" id="KW-1185">Reference proteome</keyword>
<sequence length="302" mass="32022">MSSPKVWLITGASRGLGFELAKAAAKAGHVVVAGRRSSKPTPQTAEIENLGGTWVDLDMTSKDIEATIAAVKDRQGKIDVVINNAGYGLGGTAEDIKLAAPFVADRPRANLTSIEAIRDVFEVNVLGPIRVCRAVTPVMRSQGGGTIVNVSSVDGFLSPPGITAYSATKHALEGFTEGFAPEVEPFNIRTLIVDPGTMTTEFVDTAGSGVTVPVSEPYKGTVADKILGYVVDDERVQQQGASPQLSAARIVEAVDRTGMFAERDIGLRLPLGKDTQRILEWGKNLVKEIEGLQDVALSVHTQ</sequence>
<comment type="caution">
    <text evidence="5">The sequence shown here is derived from an EMBL/GenBank/DDBJ whole genome shotgun (WGS) entry which is preliminary data.</text>
</comment>
<comment type="similarity">
    <text evidence="1 4">Belongs to the short-chain dehydrogenases/reductases (SDR) family.</text>
</comment>
<dbReference type="PANTHER" id="PTHR43976">
    <property type="entry name" value="SHORT CHAIN DEHYDROGENASE"/>
    <property type="match status" value="1"/>
</dbReference>
<dbReference type="InterPro" id="IPR036291">
    <property type="entry name" value="NAD(P)-bd_dom_sf"/>
</dbReference>
<evidence type="ECO:0000256" key="1">
    <source>
        <dbReference type="ARBA" id="ARBA00006484"/>
    </source>
</evidence>
<keyword evidence="2" id="KW-0521">NADP</keyword>
<dbReference type="Gene3D" id="3.40.50.720">
    <property type="entry name" value="NAD(P)-binding Rossmann-like Domain"/>
    <property type="match status" value="1"/>
</dbReference>
<keyword evidence="3" id="KW-0560">Oxidoreductase</keyword>
<evidence type="ECO:0000313" key="6">
    <source>
        <dbReference type="Proteomes" id="UP000775872"/>
    </source>
</evidence>
<dbReference type="AlphaFoldDB" id="A0A9N9ZHI8"/>
<dbReference type="GO" id="GO:0016491">
    <property type="term" value="F:oxidoreductase activity"/>
    <property type="evidence" value="ECO:0007669"/>
    <property type="project" value="UniProtKB-KW"/>
</dbReference>
<dbReference type="OrthoDB" id="1867259at2759"/>
<dbReference type="InterPro" id="IPR002347">
    <property type="entry name" value="SDR_fam"/>
</dbReference>
<protein>
    <submittedName>
        <fullName evidence="5">Uncharacterized protein</fullName>
    </submittedName>
</protein>
<dbReference type="Proteomes" id="UP000775872">
    <property type="component" value="Unassembled WGS sequence"/>
</dbReference>
<name>A0A9N9ZHI8_9HYPO</name>
<dbReference type="InterPro" id="IPR020904">
    <property type="entry name" value="Sc_DH/Rdtase_CS"/>
</dbReference>
<dbReference type="SUPFAM" id="SSF51735">
    <property type="entry name" value="NAD(P)-binding Rossmann-fold domains"/>
    <property type="match status" value="1"/>
</dbReference>
<organism evidence="5 6">
    <name type="scientific">Clonostachys solani</name>
    <dbReference type="NCBI Taxonomy" id="160281"/>
    <lineage>
        <taxon>Eukaryota</taxon>
        <taxon>Fungi</taxon>
        <taxon>Dikarya</taxon>
        <taxon>Ascomycota</taxon>
        <taxon>Pezizomycotina</taxon>
        <taxon>Sordariomycetes</taxon>
        <taxon>Hypocreomycetidae</taxon>
        <taxon>Hypocreales</taxon>
        <taxon>Bionectriaceae</taxon>
        <taxon>Clonostachys</taxon>
    </lineage>
</organism>
<dbReference type="PROSITE" id="PS00061">
    <property type="entry name" value="ADH_SHORT"/>
    <property type="match status" value="1"/>
</dbReference>
<dbReference type="Pfam" id="PF00106">
    <property type="entry name" value="adh_short"/>
    <property type="match status" value="1"/>
</dbReference>
<dbReference type="InterPro" id="IPR051911">
    <property type="entry name" value="SDR_oxidoreductase"/>
</dbReference>
<evidence type="ECO:0000256" key="4">
    <source>
        <dbReference type="RuleBase" id="RU000363"/>
    </source>
</evidence>
<gene>
    <name evidence="5" type="ORF">CSOL1703_00017571</name>
</gene>
<proteinExistence type="inferred from homology"/>
<dbReference type="PRINTS" id="PR00080">
    <property type="entry name" value="SDRFAMILY"/>
</dbReference>
<dbReference type="EMBL" id="CABFOC020000057">
    <property type="protein sequence ID" value="CAH0055468.1"/>
    <property type="molecule type" value="Genomic_DNA"/>
</dbReference>
<reference evidence="5" key="1">
    <citation type="submission" date="2021-10" db="EMBL/GenBank/DDBJ databases">
        <authorList>
            <person name="Piombo E."/>
        </authorList>
    </citation>
    <scope>NUCLEOTIDE SEQUENCE</scope>
</reference>
<dbReference type="PANTHER" id="PTHR43976:SF16">
    <property type="entry name" value="SHORT-CHAIN DEHYDROGENASE_REDUCTASE FAMILY PROTEIN"/>
    <property type="match status" value="1"/>
</dbReference>
<dbReference type="PRINTS" id="PR00081">
    <property type="entry name" value="GDHRDH"/>
</dbReference>
<evidence type="ECO:0000256" key="3">
    <source>
        <dbReference type="ARBA" id="ARBA00023002"/>
    </source>
</evidence>
<dbReference type="CDD" id="cd05374">
    <property type="entry name" value="17beta-HSD-like_SDR_c"/>
    <property type="match status" value="1"/>
</dbReference>
<accession>A0A9N9ZHI8</accession>
<evidence type="ECO:0000313" key="5">
    <source>
        <dbReference type="EMBL" id="CAH0055468.1"/>
    </source>
</evidence>
<evidence type="ECO:0000256" key="2">
    <source>
        <dbReference type="ARBA" id="ARBA00022857"/>
    </source>
</evidence>